<keyword evidence="8 11" id="KW-0407">Ion channel</keyword>
<feature type="transmembrane region" description="Helical" evidence="11">
    <location>
        <begin position="98"/>
        <end position="122"/>
    </location>
</feature>
<evidence type="ECO:0000313" key="12">
    <source>
        <dbReference type="EMBL" id="RRJ93009.1"/>
    </source>
</evidence>
<comment type="caution">
    <text evidence="12">The sequence shown here is derived from an EMBL/GenBank/DDBJ whole genome shotgun (WGS) entry which is preliminary data.</text>
</comment>
<proteinExistence type="inferred from homology"/>
<dbReference type="Proteomes" id="UP000271937">
    <property type="component" value="Unassembled WGS sequence"/>
</dbReference>
<comment type="subcellular location">
    <subcellularLocation>
        <location evidence="1 11">Cell membrane</location>
        <topology evidence="1 11">Multi-pass membrane protein</topology>
    </subcellularLocation>
</comment>
<keyword evidence="2 11" id="KW-1003">Cell membrane</keyword>
<sequence>MLKSLLFVGLGGGIGSIFRYLTSFYIARYVPAKFPLATFTANILGCFLIGLLFGYFEKNNVVNSDMKLLFVTGFCGGYTTFSTFGYENISLFQSNNSLLAFAYIGASLIFGLLAVWLGLFLAK</sequence>
<dbReference type="AlphaFoldDB" id="A0A3P3WH32"/>
<dbReference type="Pfam" id="PF02537">
    <property type="entry name" value="CRCB"/>
    <property type="match status" value="1"/>
</dbReference>
<dbReference type="PANTHER" id="PTHR28259:SF1">
    <property type="entry name" value="FLUORIDE EXPORT PROTEIN 1-RELATED"/>
    <property type="match status" value="1"/>
</dbReference>
<feature type="transmembrane region" description="Helical" evidence="11">
    <location>
        <begin position="34"/>
        <end position="56"/>
    </location>
</feature>
<dbReference type="NCBIfam" id="TIGR00494">
    <property type="entry name" value="crcB"/>
    <property type="match status" value="1"/>
</dbReference>
<accession>A0A3P3WH32</accession>
<keyword evidence="13" id="KW-1185">Reference proteome</keyword>
<comment type="activity regulation">
    <text evidence="11">Na(+) is not transported, but it plays an essential structural role and its presence is essential for fluoride channel function.</text>
</comment>
<evidence type="ECO:0000313" key="13">
    <source>
        <dbReference type="Proteomes" id="UP000271937"/>
    </source>
</evidence>
<evidence type="ECO:0000256" key="2">
    <source>
        <dbReference type="ARBA" id="ARBA00022475"/>
    </source>
</evidence>
<keyword evidence="3" id="KW-0997">Cell inner membrane</keyword>
<keyword evidence="11" id="KW-0479">Metal-binding</keyword>
<comment type="similarity">
    <text evidence="9 11">Belongs to the fluoride channel Fluc/FEX (TC 1.A.43) family.</text>
</comment>
<evidence type="ECO:0000256" key="11">
    <source>
        <dbReference type="HAMAP-Rule" id="MF_00454"/>
    </source>
</evidence>
<feature type="transmembrane region" description="Helical" evidence="11">
    <location>
        <begin position="6"/>
        <end position="27"/>
    </location>
</feature>
<evidence type="ECO:0000256" key="9">
    <source>
        <dbReference type="ARBA" id="ARBA00035120"/>
    </source>
</evidence>
<feature type="transmembrane region" description="Helical" evidence="11">
    <location>
        <begin position="68"/>
        <end position="86"/>
    </location>
</feature>
<evidence type="ECO:0000256" key="10">
    <source>
        <dbReference type="ARBA" id="ARBA00035585"/>
    </source>
</evidence>
<dbReference type="RefSeq" id="WP_125012052.1">
    <property type="nucleotide sequence ID" value="NZ_RQVR01000004.1"/>
</dbReference>
<evidence type="ECO:0000256" key="6">
    <source>
        <dbReference type="ARBA" id="ARBA00023065"/>
    </source>
</evidence>
<organism evidence="12 13">
    <name type="scientific">Flavobacterium macacae</name>
    <dbReference type="NCBI Taxonomy" id="2488993"/>
    <lineage>
        <taxon>Bacteria</taxon>
        <taxon>Pseudomonadati</taxon>
        <taxon>Bacteroidota</taxon>
        <taxon>Flavobacteriia</taxon>
        <taxon>Flavobacteriales</taxon>
        <taxon>Flavobacteriaceae</taxon>
        <taxon>Flavobacterium</taxon>
    </lineage>
</organism>
<dbReference type="GO" id="GO:0140114">
    <property type="term" value="P:cellular detoxification of fluoride"/>
    <property type="evidence" value="ECO:0007669"/>
    <property type="project" value="UniProtKB-UniRule"/>
</dbReference>
<feature type="binding site" evidence="11">
    <location>
        <position position="76"/>
    </location>
    <ligand>
        <name>Na(+)</name>
        <dbReference type="ChEBI" id="CHEBI:29101"/>
        <note>structural</note>
    </ligand>
</feature>
<dbReference type="GO" id="GO:0062054">
    <property type="term" value="F:fluoride channel activity"/>
    <property type="evidence" value="ECO:0007669"/>
    <property type="project" value="UniProtKB-UniRule"/>
</dbReference>
<keyword evidence="6 11" id="KW-0406">Ion transport</keyword>
<keyword evidence="11" id="KW-0915">Sodium</keyword>
<dbReference type="OrthoDB" id="9815830at2"/>
<feature type="binding site" evidence="11">
    <location>
        <position position="79"/>
    </location>
    <ligand>
        <name>Na(+)</name>
        <dbReference type="ChEBI" id="CHEBI:29101"/>
        <note>structural</note>
    </ligand>
</feature>
<keyword evidence="11" id="KW-0813">Transport</keyword>
<keyword evidence="5 11" id="KW-1133">Transmembrane helix</keyword>
<keyword evidence="7 11" id="KW-0472">Membrane</keyword>
<evidence type="ECO:0000256" key="8">
    <source>
        <dbReference type="ARBA" id="ARBA00023303"/>
    </source>
</evidence>
<evidence type="ECO:0000256" key="4">
    <source>
        <dbReference type="ARBA" id="ARBA00022692"/>
    </source>
</evidence>
<evidence type="ECO:0000256" key="7">
    <source>
        <dbReference type="ARBA" id="ARBA00023136"/>
    </source>
</evidence>
<protein>
    <recommendedName>
        <fullName evidence="11">Fluoride-specific ion channel FluC</fullName>
    </recommendedName>
</protein>
<reference evidence="12 13" key="1">
    <citation type="submission" date="2018-11" db="EMBL/GenBank/DDBJ databases">
        <title>Flavobacterium sp. nov., YIM 102600 draft genome.</title>
        <authorList>
            <person name="Li G."/>
            <person name="Jiang Y."/>
        </authorList>
    </citation>
    <scope>NUCLEOTIDE SEQUENCE [LARGE SCALE GENOMIC DNA]</scope>
    <source>
        <strain evidence="12 13">YIM 102600</strain>
    </source>
</reference>
<evidence type="ECO:0000256" key="1">
    <source>
        <dbReference type="ARBA" id="ARBA00004651"/>
    </source>
</evidence>
<dbReference type="GO" id="GO:0005886">
    <property type="term" value="C:plasma membrane"/>
    <property type="evidence" value="ECO:0007669"/>
    <property type="project" value="UniProtKB-SubCell"/>
</dbReference>
<dbReference type="PANTHER" id="PTHR28259">
    <property type="entry name" value="FLUORIDE EXPORT PROTEIN 1-RELATED"/>
    <property type="match status" value="1"/>
</dbReference>
<dbReference type="EMBL" id="RQVR01000004">
    <property type="protein sequence ID" value="RRJ93009.1"/>
    <property type="molecule type" value="Genomic_DNA"/>
</dbReference>
<dbReference type="GO" id="GO:0046872">
    <property type="term" value="F:metal ion binding"/>
    <property type="evidence" value="ECO:0007669"/>
    <property type="project" value="UniProtKB-KW"/>
</dbReference>
<comment type="catalytic activity">
    <reaction evidence="10">
        <text>fluoride(in) = fluoride(out)</text>
        <dbReference type="Rhea" id="RHEA:76159"/>
        <dbReference type="ChEBI" id="CHEBI:17051"/>
    </reaction>
    <physiologicalReaction direction="left-to-right" evidence="10">
        <dbReference type="Rhea" id="RHEA:76160"/>
    </physiologicalReaction>
</comment>
<dbReference type="HAMAP" id="MF_00454">
    <property type="entry name" value="FluC"/>
    <property type="match status" value="1"/>
</dbReference>
<evidence type="ECO:0000256" key="5">
    <source>
        <dbReference type="ARBA" id="ARBA00022989"/>
    </source>
</evidence>
<comment type="function">
    <text evidence="11">Fluoride-specific ion channel. Important for reducing fluoride concentration in the cell, thus reducing its toxicity.</text>
</comment>
<keyword evidence="4 11" id="KW-0812">Transmembrane</keyword>
<name>A0A3P3WH32_9FLAO</name>
<dbReference type="InterPro" id="IPR003691">
    <property type="entry name" value="FluC"/>
</dbReference>
<gene>
    <name evidence="11 12" type="primary">crcB</name>
    <name evidence="11" type="synonym">fluC</name>
    <name evidence="12" type="ORF">EG849_05320</name>
</gene>
<evidence type="ECO:0000256" key="3">
    <source>
        <dbReference type="ARBA" id="ARBA00022519"/>
    </source>
</evidence>